<dbReference type="EMBL" id="REFR01000009">
    <property type="protein sequence ID" value="RMB12217.1"/>
    <property type="molecule type" value="Genomic_DNA"/>
</dbReference>
<protein>
    <submittedName>
        <fullName evidence="1">Uncharacterized protein DUF1838</fullName>
    </submittedName>
</protein>
<keyword evidence="2" id="KW-1185">Reference proteome</keyword>
<dbReference type="Pfam" id="PF08894">
    <property type="entry name" value="DUF1838"/>
    <property type="match status" value="1"/>
</dbReference>
<dbReference type="Proteomes" id="UP000271227">
    <property type="component" value="Unassembled WGS sequence"/>
</dbReference>
<reference evidence="1 2" key="1">
    <citation type="submission" date="2018-10" db="EMBL/GenBank/DDBJ databases">
        <title>Genomic Encyclopedia of Archaeal and Bacterial Type Strains, Phase II (KMG-II): from individual species to whole genera.</title>
        <authorList>
            <person name="Goeker M."/>
        </authorList>
    </citation>
    <scope>NUCLEOTIDE SEQUENCE [LARGE SCALE GENOMIC DNA]</scope>
    <source>
        <strain evidence="1 2">DSM 25217</strain>
    </source>
</reference>
<sequence>MGRRGNGVMRHTRMKRAFAKCKHAALALAGAAAVTGLTAGGITAGAGAADLDLTTPDGAIAAMRKIQCSLTDNEPIFYTWEGEVFSRRAGEPDKKLFRVAGMNVRTCASLDGGKRGTGYRMVSREVMLYLDPKTGAVLDTWRNPWLDKDVNVLHVLNDPVNGRPSFPYGEDGTPSYRWFGREQDGEWFMSITVPLFYHNELGGEYQRYVGGAYHATEMFNFMGNIDALTDGDTTSSPAKVGWVRISHWLPWMEMQGREGDLYVHASGQKIAGFDALPEVLKTFIDDRAPLYKTPPPADDKRPNETSWTYFKKHVDGERLPRGGAN</sequence>
<dbReference type="RefSeq" id="WP_211332059.1">
    <property type="nucleotide sequence ID" value="NZ_REFR01000009.1"/>
</dbReference>
<organism evidence="1 2">
    <name type="scientific">Eilatimonas milleporae</name>
    <dbReference type="NCBI Taxonomy" id="911205"/>
    <lineage>
        <taxon>Bacteria</taxon>
        <taxon>Pseudomonadati</taxon>
        <taxon>Pseudomonadota</taxon>
        <taxon>Alphaproteobacteria</taxon>
        <taxon>Kordiimonadales</taxon>
        <taxon>Kordiimonadaceae</taxon>
        <taxon>Eilatimonas</taxon>
    </lineage>
</organism>
<gene>
    <name evidence="1" type="ORF">BXY39_0710</name>
</gene>
<evidence type="ECO:0000313" key="2">
    <source>
        <dbReference type="Proteomes" id="UP000271227"/>
    </source>
</evidence>
<name>A0A3M0CT75_9PROT</name>
<evidence type="ECO:0000313" key="1">
    <source>
        <dbReference type="EMBL" id="RMB12217.1"/>
    </source>
</evidence>
<comment type="caution">
    <text evidence="1">The sequence shown here is derived from an EMBL/GenBank/DDBJ whole genome shotgun (WGS) entry which is preliminary data.</text>
</comment>
<dbReference type="AlphaFoldDB" id="A0A3M0CT75"/>
<dbReference type="InterPro" id="IPR014990">
    <property type="entry name" value="DUF1838"/>
</dbReference>
<dbReference type="InParanoid" id="A0A3M0CT75"/>
<proteinExistence type="predicted"/>
<accession>A0A3M0CT75</accession>